<dbReference type="EMBL" id="JACGXP010000004">
    <property type="protein sequence ID" value="MBA8991367.1"/>
    <property type="molecule type" value="Genomic_DNA"/>
</dbReference>
<feature type="compositionally biased region" description="Low complexity" evidence="1">
    <location>
        <begin position="272"/>
        <end position="293"/>
    </location>
</feature>
<sequence length="457" mass="46589">MDWWNDLTDWISSDDGWRVISGAIIPFVAIVVAGIVAALIGRGATKRVVAMQEREARNAAVAGIVSAARKAATWGSLGHDERAYADHLAEDADIRLRLLPVAGAPLAANWTQHEIADIKKNSSTFSFQAEQSLAEFRDRLLEWQARPGRARKLFKSDLERWKFDSPDPDAELITRQQEWNADQSGSSRSADGAAPGTGTDAESPRPTPTTTSLRPAVQRPAATPASAAPAVSGTPSAPPTSAAPAAARPGSAAGAGFSVTRGGSTAVAPDATTPISASSSTNTTTSFSDGNTTRAYGDGAAAPTRPPLGSPASPVRTGGSSAVTSARGSDAGSADSGSSDSGDADAGNADAGPADTDNADTVDDRRAAGANPSTRATAGSPVPPPVAKPTSADAHVNRAQDADARKVGAPGTTQTTSVPTRIAGAPAEPADANETSEAPYTQPISASELRRRAADDE</sequence>
<feature type="transmembrane region" description="Helical" evidence="2">
    <location>
        <begin position="20"/>
        <end position="41"/>
    </location>
</feature>
<reference evidence="3 4" key="1">
    <citation type="submission" date="2020-07" db="EMBL/GenBank/DDBJ databases">
        <title>Above-ground endophytic microbial communities from plants in different locations in the United States.</title>
        <authorList>
            <person name="Frank C."/>
        </authorList>
    </citation>
    <scope>NUCLEOTIDE SEQUENCE [LARGE SCALE GENOMIC DNA]</scope>
    <source>
        <strain evidence="3 4">WPL5_2</strain>
    </source>
</reference>
<keyword evidence="2" id="KW-0812">Transmembrane</keyword>
<feature type="compositionally biased region" description="Low complexity" evidence="1">
    <location>
        <begin position="208"/>
        <end position="256"/>
    </location>
</feature>
<keyword evidence="2" id="KW-1133">Transmembrane helix</keyword>
<feature type="region of interest" description="Disordered" evidence="1">
    <location>
        <begin position="178"/>
        <end position="457"/>
    </location>
</feature>
<evidence type="ECO:0000256" key="1">
    <source>
        <dbReference type="SAM" id="MobiDB-lite"/>
    </source>
</evidence>
<evidence type="ECO:0000256" key="2">
    <source>
        <dbReference type="SAM" id="Phobius"/>
    </source>
</evidence>
<dbReference type="AlphaFoldDB" id="A0AAW3TA48"/>
<evidence type="ECO:0000313" key="4">
    <source>
        <dbReference type="Proteomes" id="UP000590225"/>
    </source>
</evidence>
<feature type="compositionally biased region" description="Low complexity" evidence="1">
    <location>
        <begin position="190"/>
        <end position="201"/>
    </location>
</feature>
<dbReference type="Proteomes" id="UP000590225">
    <property type="component" value="Unassembled WGS sequence"/>
</dbReference>
<comment type="caution">
    <text evidence="3">The sequence shown here is derived from an EMBL/GenBank/DDBJ whole genome shotgun (WGS) entry which is preliminary data.</text>
</comment>
<proteinExistence type="predicted"/>
<dbReference type="RefSeq" id="WP_182516516.1">
    <property type="nucleotide sequence ID" value="NZ_JACGXP010000004.1"/>
</dbReference>
<evidence type="ECO:0008006" key="5">
    <source>
        <dbReference type="Google" id="ProtNLM"/>
    </source>
</evidence>
<gene>
    <name evidence="3" type="ORF">FHW23_002636</name>
</gene>
<accession>A0AAW3TA48</accession>
<evidence type="ECO:0000313" key="3">
    <source>
        <dbReference type="EMBL" id="MBA8991367.1"/>
    </source>
</evidence>
<feature type="compositionally biased region" description="Polar residues" evidence="1">
    <location>
        <begin position="178"/>
        <end position="189"/>
    </location>
</feature>
<protein>
    <recommendedName>
        <fullName evidence="5">DUF4129 domain-containing protein</fullName>
    </recommendedName>
</protein>
<feature type="compositionally biased region" description="Basic and acidic residues" evidence="1">
    <location>
        <begin position="395"/>
        <end position="406"/>
    </location>
</feature>
<name>A0AAW3TA48_9MICO</name>
<feature type="compositionally biased region" description="Basic and acidic residues" evidence="1">
    <location>
        <begin position="448"/>
        <end position="457"/>
    </location>
</feature>
<keyword evidence="2" id="KW-0472">Membrane</keyword>
<feature type="compositionally biased region" description="Low complexity" evidence="1">
    <location>
        <begin position="325"/>
        <end position="356"/>
    </location>
</feature>
<feature type="compositionally biased region" description="Polar residues" evidence="1">
    <location>
        <begin position="433"/>
        <end position="445"/>
    </location>
</feature>
<organism evidence="3 4">
    <name type="scientific">Curtobacterium pusillum</name>
    <dbReference type="NCBI Taxonomy" id="69373"/>
    <lineage>
        <taxon>Bacteria</taxon>
        <taxon>Bacillati</taxon>
        <taxon>Actinomycetota</taxon>
        <taxon>Actinomycetes</taxon>
        <taxon>Micrococcales</taxon>
        <taxon>Microbacteriaceae</taxon>
        <taxon>Curtobacterium</taxon>
    </lineage>
</organism>